<accession>A0A4R7J9F9</accession>
<dbReference type="InterPro" id="IPR049574">
    <property type="entry name" value="CrtA-like"/>
</dbReference>
<evidence type="ECO:0000313" key="2">
    <source>
        <dbReference type="Proteomes" id="UP000295371"/>
    </source>
</evidence>
<dbReference type="CDD" id="cd21650">
    <property type="entry name" value="CrtA-like"/>
    <property type="match status" value="1"/>
</dbReference>
<reference evidence="1 2" key="1">
    <citation type="submission" date="2019-03" db="EMBL/GenBank/DDBJ databases">
        <title>Genomic Encyclopedia of Archaeal and Bacterial Type Strains, Phase II (KMG-II): from individual species to whole genera.</title>
        <authorList>
            <person name="Goeker M."/>
        </authorList>
    </citation>
    <scope>NUCLEOTIDE SEQUENCE [LARGE SCALE GENOMIC DNA]</scope>
    <source>
        <strain evidence="1 2">DSM 24323</strain>
    </source>
</reference>
<keyword evidence="2" id="KW-1185">Reference proteome</keyword>
<dbReference type="EMBL" id="SOAW01000001">
    <property type="protein sequence ID" value="TDT33227.1"/>
    <property type="molecule type" value="Genomic_DNA"/>
</dbReference>
<evidence type="ECO:0008006" key="3">
    <source>
        <dbReference type="Google" id="ProtNLM"/>
    </source>
</evidence>
<comment type="caution">
    <text evidence="1">The sequence shown here is derived from an EMBL/GenBank/DDBJ whole genome shotgun (WGS) entry which is preliminary data.</text>
</comment>
<protein>
    <recommendedName>
        <fullName evidence="3">Spheroidene monooxygenase</fullName>
    </recommendedName>
</protein>
<evidence type="ECO:0000313" key="1">
    <source>
        <dbReference type="EMBL" id="TDT33227.1"/>
    </source>
</evidence>
<dbReference type="RefSeq" id="WP_243831712.1">
    <property type="nucleotide sequence ID" value="NZ_SOAW01000001.1"/>
</dbReference>
<dbReference type="Proteomes" id="UP000295371">
    <property type="component" value="Unassembled WGS sequence"/>
</dbReference>
<organism evidence="1 2">
    <name type="scientific">Naumannella halotolerans</name>
    <dbReference type="NCBI Taxonomy" id="993414"/>
    <lineage>
        <taxon>Bacteria</taxon>
        <taxon>Bacillati</taxon>
        <taxon>Actinomycetota</taxon>
        <taxon>Actinomycetes</taxon>
        <taxon>Propionibacteriales</taxon>
        <taxon>Propionibacteriaceae</taxon>
        <taxon>Naumannella</taxon>
    </lineage>
</organism>
<sequence>MHTFHLAELPARMTATAMVRPPKTPGLLAAECLAGMRLGAPVISPDRLQLRRFVMFAAWRDEAAVDNFLLTDPLGRRLADGWHLRLEFVRRWGKVTEFADLPRNTSRTDPDEPVVAVTLARMRLPELPRFIAWGRGVERQVRDHPAATLSLAAIRPPRTVSTFSIWRSAKEMTEMVFGHTDPATQAAEVSRRHHRAMAERERRDFHHEFTTLRFRALSEHGTWLGRSNYLPR</sequence>
<proteinExistence type="predicted"/>
<name>A0A4R7J9F9_9ACTN</name>
<dbReference type="AlphaFoldDB" id="A0A4R7J9F9"/>
<gene>
    <name evidence="1" type="ORF">CLV29_0832</name>
</gene>